<evidence type="ECO:0000256" key="1">
    <source>
        <dbReference type="SAM" id="MobiDB-lite"/>
    </source>
</evidence>
<gene>
    <name evidence="2" type="ORF">MFUM_1649</name>
</gene>
<protein>
    <submittedName>
        <fullName evidence="2">Uncharacterized protein</fullName>
    </submittedName>
</protein>
<dbReference type="EMBL" id="OX458932">
    <property type="protein sequence ID" value="CAI9085982.1"/>
    <property type="molecule type" value="Genomic_DNA"/>
</dbReference>
<name>A0ABN8XJ35_9BACT</name>
<dbReference type="Proteomes" id="UP001161497">
    <property type="component" value="Chromosome"/>
</dbReference>
<evidence type="ECO:0000313" key="2">
    <source>
        <dbReference type="EMBL" id="CAI9085982.1"/>
    </source>
</evidence>
<reference evidence="2" key="1">
    <citation type="submission" date="2023-03" db="EMBL/GenBank/DDBJ databases">
        <authorList>
            <person name="Cremers G."/>
            <person name="Picone N."/>
        </authorList>
    </citation>
    <scope>NUCLEOTIDE SEQUENCE</scope>
    <source>
        <strain evidence="2">Sample_alias</strain>
    </source>
</reference>
<sequence>MRQYEKKRPEVVMKINEAGEDDVASNPGRKLGA</sequence>
<keyword evidence="3" id="KW-1185">Reference proteome</keyword>
<evidence type="ECO:0000313" key="3">
    <source>
        <dbReference type="Proteomes" id="UP001161497"/>
    </source>
</evidence>
<proteinExistence type="predicted"/>
<feature type="compositionally biased region" description="Basic and acidic residues" evidence="1">
    <location>
        <begin position="1"/>
        <end position="11"/>
    </location>
</feature>
<accession>A0ABN8XJ35</accession>
<organism evidence="2 3">
    <name type="scientific">Candidatus Methylacidiphilum fumarolicum</name>
    <dbReference type="NCBI Taxonomy" id="591154"/>
    <lineage>
        <taxon>Bacteria</taxon>
        <taxon>Pseudomonadati</taxon>
        <taxon>Verrucomicrobiota</taxon>
        <taxon>Methylacidiphilae</taxon>
        <taxon>Methylacidiphilales</taxon>
        <taxon>Methylacidiphilaceae</taxon>
        <taxon>Methylacidiphilum (ex Ratnadevi et al. 2023)</taxon>
    </lineage>
</organism>
<feature type="region of interest" description="Disordered" evidence="1">
    <location>
        <begin position="1"/>
        <end position="33"/>
    </location>
</feature>